<evidence type="ECO:0000256" key="1">
    <source>
        <dbReference type="SAM" id="Phobius"/>
    </source>
</evidence>
<dbReference type="OrthoDB" id="3824918at2"/>
<feature type="transmembrane region" description="Helical" evidence="1">
    <location>
        <begin position="22"/>
        <end position="42"/>
    </location>
</feature>
<reference evidence="3 4" key="1">
    <citation type="submission" date="2019-01" db="EMBL/GenBank/DDBJ databases">
        <title>Genome sequencing of strain 2JSPR-7.</title>
        <authorList>
            <person name="Heo J."/>
            <person name="Kim S.-J."/>
            <person name="Kim J.-S."/>
            <person name="Hong S.-B."/>
            <person name="Kwon S.-W."/>
        </authorList>
    </citation>
    <scope>NUCLEOTIDE SEQUENCE [LARGE SCALE GENOMIC DNA]</scope>
    <source>
        <strain evidence="3 4">2JSPR-7</strain>
    </source>
</reference>
<accession>A0A4V0YEM6</accession>
<dbReference type="Proteomes" id="UP000291758">
    <property type="component" value="Chromosome"/>
</dbReference>
<evidence type="ECO:0000313" key="3">
    <source>
        <dbReference type="EMBL" id="QAY64741.1"/>
    </source>
</evidence>
<feature type="domain" description="Low molecular weight protein antigen 6 PH" evidence="2">
    <location>
        <begin position="78"/>
        <end position="139"/>
    </location>
</feature>
<keyword evidence="1" id="KW-0812">Transmembrane</keyword>
<protein>
    <submittedName>
        <fullName evidence="3">PH domain-containing protein</fullName>
    </submittedName>
</protein>
<feature type="transmembrane region" description="Helical" evidence="1">
    <location>
        <begin position="54"/>
        <end position="71"/>
    </location>
</feature>
<dbReference type="AlphaFoldDB" id="A0A4V0YEM6"/>
<dbReference type="Pfam" id="PF10756">
    <property type="entry name" value="bPH_6"/>
    <property type="match status" value="1"/>
</dbReference>
<dbReference type="InterPro" id="IPR019692">
    <property type="entry name" value="CFP-6_PH"/>
</dbReference>
<evidence type="ECO:0000313" key="4">
    <source>
        <dbReference type="Proteomes" id="UP000291758"/>
    </source>
</evidence>
<organism evidence="3 4">
    <name type="scientific">Xylanimonas allomyrinae</name>
    <dbReference type="NCBI Taxonomy" id="2509459"/>
    <lineage>
        <taxon>Bacteria</taxon>
        <taxon>Bacillati</taxon>
        <taxon>Actinomycetota</taxon>
        <taxon>Actinomycetes</taxon>
        <taxon>Micrococcales</taxon>
        <taxon>Promicromonosporaceae</taxon>
        <taxon>Xylanimonas</taxon>
    </lineage>
</organism>
<gene>
    <name evidence="3" type="ORF">ET495_04800</name>
</gene>
<sequence length="154" mass="16588">MTEETATAADEFRSFRPLWASVAAWCVGVLAVGGSLFVGFASRTSLATTAVNRWSFVGLAACAAALLWRLGGVRATPSPQRLVVRNILRTRRLDWPQIVAVRMSLSDPWVMLDLADGTTQPVMAVQRADGKRGIAEAGRLAALVRQLGEAPDPR</sequence>
<proteinExistence type="predicted"/>
<evidence type="ECO:0000259" key="2">
    <source>
        <dbReference type="Pfam" id="PF10756"/>
    </source>
</evidence>
<name>A0A4V0YEM6_9MICO</name>
<dbReference type="KEGG" id="xyl:ET495_04800"/>
<dbReference type="EMBL" id="CP035495">
    <property type="protein sequence ID" value="QAY64741.1"/>
    <property type="molecule type" value="Genomic_DNA"/>
</dbReference>
<keyword evidence="4" id="KW-1185">Reference proteome</keyword>
<keyword evidence="1" id="KW-0472">Membrane</keyword>
<keyword evidence="1" id="KW-1133">Transmembrane helix</keyword>